<dbReference type="Gene3D" id="3.10.20.90">
    <property type="entry name" value="Phosphatidylinositol 3-kinase Catalytic Subunit, Chain A, domain 1"/>
    <property type="match status" value="1"/>
</dbReference>
<evidence type="ECO:0000256" key="2">
    <source>
        <dbReference type="ARBA" id="ARBA00007293"/>
    </source>
</evidence>
<evidence type="ECO:0008006" key="9">
    <source>
        <dbReference type="Google" id="ProtNLM"/>
    </source>
</evidence>
<dbReference type="AlphaFoldDB" id="A0A8C6HTG1"/>
<feature type="lipid moiety-binding region" description="Phosphatidylserine amidated glycine; alternate" evidence="5">
    <location>
        <position position="56"/>
    </location>
</feature>
<keyword evidence="8" id="KW-1185">Reference proteome</keyword>
<dbReference type="InterPro" id="IPR029071">
    <property type="entry name" value="Ubiquitin-like_domsf"/>
</dbReference>
<evidence type="ECO:0000256" key="5">
    <source>
        <dbReference type="PIRSR" id="PIRSR604241-50"/>
    </source>
</evidence>
<reference evidence="7" key="1">
    <citation type="submission" date="2025-08" db="UniProtKB">
        <authorList>
            <consortium name="Ensembl"/>
        </authorList>
    </citation>
    <scope>IDENTIFICATION</scope>
</reference>
<dbReference type="Pfam" id="PF02991">
    <property type="entry name" value="ATG8"/>
    <property type="match status" value="1"/>
</dbReference>
<keyword evidence="4 5" id="KW-0449">Lipoprotein</keyword>
<dbReference type="InterPro" id="IPR004241">
    <property type="entry name" value="Atg8-like"/>
</dbReference>
<evidence type="ECO:0000256" key="3">
    <source>
        <dbReference type="ARBA" id="ARBA00023136"/>
    </source>
</evidence>
<reference evidence="7" key="2">
    <citation type="submission" date="2025-09" db="UniProtKB">
        <authorList>
            <consortium name="Ensembl"/>
        </authorList>
    </citation>
    <scope>IDENTIFICATION</scope>
</reference>
<protein>
    <recommendedName>
        <fullName evidence="9">Gamma-aminobutyric acid receptor-associated protein-like 2</fullName>
    </recommendedName>
</protein>
<evidence type="ECO:0000256" key="6">
    <source>
        <dbReference type="RuleBase" id="RU004384"/>
    </source>
</evidence>
<dbReference type="GO" id="GO:0016020">
    <property type="term" value="C:membrane"/>
    <property type="evidence" value="ECO:0007669"/>
    <property type="project" value="UniProtKB-SubCell"/>
</dbReference>
<evidence type="ECO:0000313" key="8">
    <source>
        <dbReference type="Proteomes" id="UP000694415"/>
    </source>
</evidence>
<comment type="similarity">
    <text evidence="2 6">Belongs to the ATG8 family.</text>
</comment>
<evidence type="ECO:0000313" key="7">
    <source>
        <dbReference type="Ensembl" id="ENSMSIP00000026865.1"/>
    </source>
</evidence>
<accession>A0A8C6HTG1</accession>
<organism evidence="7 8">
    <name type="scientific">Mus spicilegus</name>
    <name type="common">Mound-building mouse</name>
    <dbReference type="NCBI Taxonomy" id="10103"/>
    <lineage>
        <taxon>Eukaryota</taxon>
        <taxon>Metazoa</taxon>
        <taxon>Chordata</taxon>
        <taxon>Craniata</taxon>
        <taxon>Vertebrata</taxon>
        <taxon>Euteleostomi</taxon>
        <taxon>Mammalia</taxon>
        <taxon>Eutheria</taxon>
        <taxon>Euarchontoglires</taxon>
        <taxon>Glires</taxon>
        <taxon>Rodentia</taxon>
        <taxon>Myomorpha</taxon>
        <taxon>Muroidea</taxon>
        <taxon>Muridae</taxon>
        <taxon>Murinae</taxon>
        <taxon>Mus</taxon>
        <taxon>Mus</taxon>
    </lineage>
</organism>
<sequence>MWIIRERIQLPSEEVIFLFVDKTAPQSSLTRGQLYEKEKHEDGFLYVAYSREITFGFRGSCWARGALPACVSCK</sequence>
<dbReference type="Ensembl" id="ENSMSIT00000033850.1">
    <property type="protein sequence ID" value="ENSMSIP00000026865.1"/>
    <property type="gene ID" value="ENSMSIG00000022652.1"/>
</dbReference>
<dbReference type="PANTHER" id="PTHR10969">
    <property type="entry name" value="MICROTUBULE-ASSOCIATED PROTEINS 1A/1B LIGHT CHAIN 3-RELATED"/>
    <property type="match status" value="1"/>
</dbReference>
<name>A0A8C6HTG1_MUSSI</name>
<proteinExistence type="inferred from homology"/>
<dbReference type="GeneTree" id="ENSGT00940000155010"/>
<dbReference type="GO" id="GO:0006914">
    <property type="term" value="P:autophagy"/>
    <property type="evidence" value="ECO:0007669"/>
    <property type="project" value="UniProtKB-KW"/>
</dbReference>
<dbReference type="SUPFAM" id="SSF54236">
    <property type="entry name" value="Ubiquitin-like"/>
    <property type="match status" value="1"/>
</dbReference>
<comment type="subcellular location">
    <subcellularLocation>
        <location evidence="1">Membrane</location>
    </subcellularLocation>
</comment>
<keyword evidence="6" id="KW-0072">Autophagy</keyword>
<evidence type="ECO:0000256" key="1">
    <source>
        <dbReference type="ARBA" id="ARBA00004370"/>
    </source>
</evidence>
<keyword evidence="3" id="KW-0472">Membrane</keyword>
<evidence type="ECO:0000256" key="4">
    <source>
        <dbReference type="ARBA" id="ARBA00023288"/>
    </source>
</evidence>
<dbReference type="Proteomes" id="UP000694415">
    <property type="component" value="Unplaced"/>
</dbReference>